<sequence>MKSRLAALGALAGLTATLAAVVPAEEAYAHGAMTYPATRSYHCYVNGIEGGVGGGLAPTNPACQNLLAENGNYPFYNWFGNLISDAGGRHREIIPDGQLCGPHPQFSGLNAVSEHWPTTTLQAGSTITFQYNAWAPHPGTWYLYVTKDGWDPNSPLGWNDLEPVPFDQVTNPPIRPGGPEGPEYYWDSTLPNKSGRHIIYSIWQRSDSPEAFYDCTDVIFTGGSDGGNPGNPGTPGDTEAPTAPGTPVAGTLNGTSAQISWPAASDNVGVTEYTVHDAATDAVLATTRNTSATLTGLTPDTSYSVYVVARDAAGNTSSPSPTLTFNSGSAPATSCEVELDVPTSWYGGFTAQVRIYNGGHESIDGWELTWDFTNGETLAQAWNATAQQSGTTVTATNVSWNSTIPHHGSVEFGFNADAPNGAGTPENFALNGSPCSVA</sequence>
<dbReference type="Gene3D" id="2.60.40.290">
    <property type="match status" value="1"/>
</dbReference>
<dbReference type="InterPro" id="IPR014756">
    <property type="entry name" value="Ig_E-set"/>
</dbReference>
<evidence type="ECO:0000313" key="10">
    <source>
        <dbReference type="Proteomes" id="UP000832041"/>
    </source>
</evidence>
<evidence type="ECO:0000256" key="3">
    <source>
        <dbReference type="ARBA" id="ARBA00023295"/>
    </source>
</evidence>
<dbReference type="SUPFAM" id="SSF81296">
    <property type="entry name" value="E set domains"/>
    <property type="match status" value="1"/>
</dbReference>
<dbReference type="CDD" id="cd00063">
    <property type="entry name" value="FN3"/>
    <property type="match status" value="1"/>
</dbReference>
<keyword evidence="4" id="KW-0624">Polysaccharide degradation</keyword>
<dbReference type="RefSeq" id="WP_248593778.1">
    <property type="nucleotide sequence ID" value="NZ_BAABEB010000027.1"/>
</dbReference>
<dbReference type="InterPro" id="IPR013783">
    <property type="entry name" value="Ig-like_fold"/>
</dbReference>
<dbReference type="SMART" id="SM00060">
    <property type="entry name" value="FN3"/>
    <property type="match status" value="1"/>
</dbReference>
<organism evidence="9 10">
    <name type="scientific">Thermobifida alba</name>
    <name type="common">Thermomonospora alba</name>
    <dbReference type="NCBI Taxonomy" id="53522"/>
    <lineage>
        <taxon>Bacteria</taxon>
        <taxon>Bacillati</taxon>
        <taxon>Actinomycetota</taxon>
        <taxon>Actinomycetes</taxon>
        <taxon>Streptosporangiales</taxon>
        <taxon>Nocardiopsidaceae</taxon>
        <taxon>Thermobifida</taxon>
    </lineage>
</organism>
<dbReference type="Gene3D" id="2.60.40.10">
    <property type="entry name" value="Immunoglobulins"/>
    <property type="match status" value="1"/>
</dbReference>
<evidence type="ECO:0000256" key="2">
    <source>
        <dbReference type="ARBA" id="ARBA00023277"/>
    </source>
</evidence>
<feature type="domain" description="CBM2" evidence="8">
    <location>
        <begin position="328"/>
        <end position="438"/>
    </location>
</feature>
<dbReference type="InterPro" id="IPR036116">
    <property type="entry name" value="FN3_sf"/>
</dbReference>
<keyword evidence="3" id="KW-0326">Glycosidase</keyword>
<dbReference type="SUPFAM" id="SSF49265">
    <property type="entry name" value="Fibronectin type III"/>
    <property type="match status" value="1"/>
</dbReference>
<protein>
    <submittedName>
        <fullName evidence="9">Cellulose-binding protein</fullName>
    </submittedName>
</protein>
<keyword evidence="1 6" id="KW-0732">Signal</keyword>
<dbReference type="InterPro" id="IPR008965">
    <property type="entry name" value="CBM2/CBM3_carb-bd_dom_sf"/>
</dbReference>
<dbReference type="Pfam" id="PF00553">
    <property type="entry name" value="CBM_2"/>
    <property type="match status" value="1"/>
</dbReference>
<dbReference type="EMBL" id="CP051627">
    <property type="protein sequence ID" value="UPT23395.1"/>
    <property type="molecule type" value="Genomic_DNA"/>
</dbReference>
<evidence type="ECO:0000256" key="1">
    <source>
        <dbReference type="ARBA" id="ARBA00022729"/>
    </source>
</evidence>
<proteinExistence type="predicted"/>
<dbReference type="InterPro" id="IPR012291">
    <property type="entry name" value="CBM2_carb-bd_dom_sf"/>
</dbReference>
<dbReference type="CDD" id="cd21177">
    <property type="entry name" value="LPMO_AA10"/>
    <property type="match status" value="1"/>
</dbReference>
<dbReference type="PANTHER" id="PTHR34823:SF1">
    <property type="entry name" value="CHITIN-BINDING TYPE-4 DOMAIN-CONTAINING PROTEIN"/>
    <property type="match status" value="1"/>
</dbReference>
<feature type="chain" id="PRO_5046958034" evidence="6">
    <location>
        <begin position="20"/>
        <end position="438"/>
    </location>
</feature>
<keyword evidence="3" id="KW-0378">Hydrolase</keyword>
<evidence type="ECO:0000256" key="6">
    <source>
        <dbReference type="SAM" id="SignalP"/>
    </source>
</evidence>
<gene>
    <name evidence="9" type="ORF">FOF52_07650</name>
</gene>
<dbReference type="Pfam" id="PF03067">
    <property type="entry name" value="LPMO_10"/>
    <property type="match status" value="1"/>
</dbReference>
<dbReference type="SUPFAM" id="SSF49384">
    <property type="entry name" value="Carbohydrate-binding domain"/>
    <property type="match status" value="1"/>
</dbReference>
<dbReference type="InterPro" id="IPR004302">
    <property type="entry name" value="Cellulose/chitin-bd_N"/>
</dbReference>
<feature type="region of interest" description="Disordered" evidence="5">
    <location>
        <begin position="223"/>
        <end position="246"/>
    </location>
</feature>
<dbReference type="InterPro" id="IPR001919">
    <property type="entry name" value="CBD2"/>
</dbReference>
<dbReference type="PANTHER" id="PTHR34823">
    <property type="entry name" value="GLCNAC-BINDING PROTEIN A"/>
    <property type="match status" value="1"/>
</dbReference>
<evidence type="ECO:0000256" key="5">
    <source>
        <dbReference type="SAM" id="MobiDB-lite"/>
    </source>
</evidence>
<dbReference type="SMART" id="SM00637">
    <property type="entry name" value="CBD_II"/>
    <property type="match status" value="1"/>
</dbReference>
<feature type="signal peptide" evidence="6">
    <location>
        <begin position="1"/>
        <end position="19"/>
    </location>
</feature>
<dbReference type="Gene3D" id="2.70.50.50">
    <property type="entry name" value="chitin-binding protein cbp21"/>
    <property type="match status" value="1"/>
</dbReference>
<accession>A0ABY4L7Z9</accession>
<evidence type="ECO:0000313" key="9">
    <source>
        <dbReference type="EMBL" id="UPT23395.1"/>
    </source>
</evidence>
<evidence type="ECO:0000259" key="7">
    <source>
        <dbReference type="PROSITE" id="PS50853"/>
    </source>
</evidence>
<dbReference type="InterPro" id="IPR051024">
    <property type="entry name" value="GlcNAc_Chitin_IntDeg"/>
</dbReference>
<dbReference type="PROSITE" id="PS51173">
    <property type="entry name" value="CBM2"/>
    <property type="match status" value="1"/>
</dbReference>
<dbReference type="PROSITE" id="PS50853">
    <property type="entry name" value="FN3"/>
    <property type="match status" value="1"/>
</dbReference>
<keyword evidence="10" id="KW-1185">Reference proteome</keyword>
<name>A0ABY4L7Z9_THEAE</name>
<dbReference type="InterPro" id="IPR003961">
    <property type="entry name" value="FN3_dom"/>
</dbReference>
<feature type="domain" description="Fibronectin type-III" evidence="7">
    <location>
        <begin position="243"/>
        <end position="332"/>
    </location>
</feature>
<evidence type="ECO:0000256" key="4">
    <source>
        <dbReference type="ARBA" id="ARBA00023326"/>
    </source>
</evidence>
<reference evidence="9 10" key="1">
    <citation type="submission" date="2020-04" db="EMBL/GenBank/DDBJ databases">
        <title>Thermobifida alba genome sequencing and assembly.</title>
        <authorList>
            <person name="Luzics S."/>
            <person name="Horvath B."/>
            <person name="Nagy I."/>
            <person name="Toth A."/>
            <person name="Nagy I."/>
            <person name="Kukolya J."/>
        </authorList>
    </citation>
    <scope>NUCLEOTIDE SEQUENCE [LARGE SCALE GENOMIC DNA]</scope>
    <source>
        <strain evidence="9 10">DSM 43795</strain>
    </source>
</reference>
<dbReference type="Pfam" id="PF00041">
    <property type="entry name" value="fn3"/>
    <property type="match status" value="1"/>
</dbReference>
<keyword evidence="2" id="KW-0119">Carbohydrate metabolism</keyword>
<evidence type="ECO:0000259" key="8">
    <source>
        <dbReference type="PROSITE" id="PS51173"/>
    </source>
</evidence>
<dbReference type="Proteomes" id="UP000832041">
    <property type="component" value="Chromosome"/>
</dbReference>